<feature type="compositionally biased region" description="Basic and acidic residues" evidence="1">
    <location>
        <begin position="428"/>
        <end position="440"/>
    </location>
</feature>
<comment type="caution">
    <text evidence="2">The sequence shown here is derived from an EMBL/GenBank/DDBJ whole genome shotgun (WGS) entry which is preliminary data.</text>
</comment>
<feature type="compositionally biased region" description="Low complexity" evidence="1">
    <location>
        <begin position="676"/>
        <end position="701"/>
    </location>
</feature>
<dbReference type="RefSeq" id="WP_289596847.1">
    <property type="nucleotide sequence ID" value="NZ_JAUDBR010000012.1"/>
</dbReference>
<name>A0ABT7TZA6_ACTVI</name>
<evidence type="ECO:0000256" key="1">
    <source>
        <dbReference type="SAM" id="MobiDB-lite"/>
    </source>
</evidence>
<feature type="compositionally biased region" description="Low complexity" evidence="1">
    <location>
        <begin position="715"/>
        <end position="736"/>
    </location>
</feature>
<accession>A0ABT7TZA6</accession>
<feature type="region of interest" description="Disordered" evidence="1">
    <location>
        <begin position="609"/>
        <end position="751"/>
    </location>
</feature>
<reference evidence="3" key="1">
    <citation type="submission" date="2023-06" db="EMBL/GenBank/DDBJ databases">
        <title>Identification and characterization of horizontal gene transfer across gut microbiota members of farm animals based on homology search.</title>
        <authorList>
            <person name="Zeman M."/>
            <person name="Kubasova T."/>
            <person name="Jahodarova E."/>
            <person name="Nykrynova M."/>
            <person name="Rychlik I."/>
        </authorList>
    </citation>
    <scope>NUCLEOTIDE SEQUENCE [LARGE SCALE GENOMIC DNA]</scope>
    <source>
        <strain evidence="3">ET81</strain>
    </source>
</reference>
<feature type="compositionally biased region" description="Polar residues" evidence="1">
    <location>
        <begin position="408"/>
        <end position="425"/>
    </location>
</feature>
<proteinExistence type="predicted"/>
<feature type="compositionally biased region" description="Low complexity" evidence="1">
    <location>
        <begin position="522"/>
        <end position="535"/>
    </location>
</feature>
<feature type="region of interest" description="Disordered" evidence="1">
    <location>
        <begin position="238"/>
        <end position="332"/>
    </location>
</feature>
<feature type="region of interest" description="Disordered" evidence="1">
    <location>
        <begin position="488"/>
        <end position="575"/>
    </location>
</feature>
<feature type="compositionally biased region" description="Pro residues" evidence="1">
    <location>
        <begin position="536"/>
        <end position="547"/>
    </location>
</feature>
<dbReference type="EMBL" id="JAUDBR010000012">
    <property type="protein sequence ID" value="MDM8077159.1"/>
    <property type="molecule type" value="Genomic_DNA"/>
</dbReference>
<protein>
    <submittedName>
        <fullName evidence="2">Uncharacterized protein</fullName>
    </submittedName>
</protein>
<feature type="region of interest" description="Disordered" evidence="1">
    <location>
        <begin position="581"/>
        <end position="600"/>
    </location>
</feature>
<organism evidence="2 3">
    <name type="scientific">Actinomyces viscosus</name>
    <dbReference type="NCBI Taxonomy" id="1656"/>
    <lineage>
        <taxon>Bacteria</taxon>
        <taxon>Bacillati</taxon>
        <taxon>Actinomycetota</taxon>
        <taxon>Actinomycetes</taxon>
        <taxon>Actinomycetales</taxon>
        <taxon>Actinomycetaceae</taxon>
        <taxon>Actinomyces</taxon>
    </lineage>
</organism>
<gene>
    <name evidence="2" type="ORF">QUV91_08860</name>
</gene>
<feature type="region of interest" description="Disordered" evidence="1">
    <location>
        <begin position="347"/>
        <end position="469"/>
    </location>
</feature>
<feature type="compositionally biased region" description="Polar residues" evidence="1">
    <location>
        <begin position="455"/>
        <end position="464"/>
    </location>
</feature>
<evidence type="ECO:0000313" key="3">
    <source>
        <dbReference type="Proteomes" id="UP001529257"/>
    </source>
</evidence>
<dbReference type="Proteomes" id="UP001529257">
    <property type="component" value="Unassembled WGS sequence"/>
</dbReference>
<sequence>MDLSVVAVVATIAAGVSILVAVAAVFAARRSTAHADLALKEASRISRASISRINEVQSEASSARLAARHAAERLRSMTKERTTPDSVAAYRVFLREVVEDSKHLLGPEGTGTMKNEALDRLRVGALVGGSDEVLRAMRNFALLRTQRPEAPWPSAYAMAYARLESDLVTAIRNDLGSSEESLTADQIWGAVNARCVDPAFRLALLSPLEDVLRNAGQDPTHYDLDHIAKFADYPSPASPVGATRASGVAGNTGLTRAVPSGDGARASGPEPRRRSRRARSRVERRTSEAPSRPAATPVSDADVVWPPITPGRRGGRAAAPARSMTIPEPARPAVPVAPATTIATGSHAPVAAPASSVSVLGERPSGAEPSAPAAAASLPEPRTDAPSGPSTASLPEAPPQAAGVQSAPPEQTSAPEVQPQHSSAGPRNHREPQAPRRVFEDPTPSRISRRRRTQAALSGSSMQATAAPDAITVTGTVTTSPLSASVAVTSGASTASANTEETEPVLASTPPGTQTGRHATEAPASPIAAAASASPPARPQPAQPAQPRPQHTGTQAGPPAERQVGSPVRAAAVSAQTVTVATGSTGTTGPQSSSATAAVAVPAAAAGPTTAAGYGLLPPQGGPQASAQAPGSAGHPVSDPSGPPILTASQQAEQSSAVAAAGAVPADAVGSHRKAAAMTGTASTGSTAGTGRTAGTAAPAGPEQGTDPAMQETMTIPANPSAATAIPTATSWSSAAQPLQDSGRLPRARGA</sequence>
<feature type="compositionally biased region" description="Low complexity" evidence="1">
    <location>
        <begin position="316"/>
        <end position="332"/>
    </location>
</feature>
<keyword evidence="3" id="KW-1185">Reference proteome</keyword>
<feature type="compositionally biased region" description="Low complexity" evidence="1">
    <location>
        <begin position="347"/>
        <end position="380"/>
    </location>
</feature>
<feature type="compositionally biased region" description="Low complexity" evidence="1">
    <location>
        <begin position="648"/>
        <end position="669"/>
    </location>
</feature>
<feature type="compositionally biased region" description="Low complexity" evidence="1">
    <location>
        <begin position="609"/>
        <end position="624"/>
    </location>
</feature>
<evidence type="ECO:0000313" key="2">
    <source>
        <dbReference type="EMBL" id="MDM8077159.1"/>
    </source>
</evidence>
<feature type="compositionally biased region" description="Low complexity" evidence="1">
    <location>
        <begin position="488"/>
        <end position="497"/>
    </location>
</feature>